<dbReference type="EMBL" id="JACHEX010000001">
    <property type="protein sequence ID" value="MBB6061580.1"/>
    <property type="molecule type" value="Genomic_DNA"/>
</dbReference>
<gene>
    <name evidence="2" type="ORF">HNP65_000002</name>
</gene>
<accession>A0A841GRD3</accession>
<dbReference type="Pfam" id="PF22725">
    <property type="entry name" value="GFO_IDH_MocA_C3"/>
    <property type="match status" value="1"/>
</dbReference>
<dbReference type="GO" id="GO:0005737">
    <property type="term" value="C:cytoplasm"/>
    <property type="evidence" value="ECO:0007669"/>
    <property type="project" value="TreeGrafter"/>
</dbReference>
<dbReference type="Proteomes" id="UP000555828">
    <property type="component" value="Unassembled WGS sequence"/>
</dbReference>
<dbReference type="GO" id="GO:0016491">
    <property type="term" value="F:oxidoreductase activity"/>
    <property type="evidence" value="ECO:0007669"/>
    <property type="project" value="TreeGrafter"/>
</dbReference>
<dbReference type="RefSeq" id="WP_246348146.1">
    <property type="nucleotide sequence ID" value="NZ_JACHEX010000001.1"/>
</dbReference>
<reference evidence="2 3" key="1">
    <citation type="submission" date="2020-08" db="EMBL/GenBank/DDBJ databases">
        <title>Genomic Encyclopedia of Type Strains, Phase IV (KMG-IV): sequencing the most valuable type-strain genomes for metagenomic binning, comparative biology and taxonomic classification.</title>
        <authorList>
            <person name="Goeker M."/>
        </authorList>
    </citation>
    <scope>NUCLEOTIDE SEQUENCE [LARGE SCALE GENOMIC DNA]</scope>
    <source>
        <strain evidence="2 3">DSM 13481</strain>
    </source>
</reference>
<proteinExistence type="predicted"/>
<dbReference type="GO" id="GO:0006740">
    <property type="term" value="P:NADPH regeneration"/>
    <property type="evidence" value="ECO:0007669"/>
    <property type="project" value="TreeGrafter"/>
</dbReference>
<dbReference type="Gene3D" id="3.30.360.10">
    <property type="entry name" value="Dihydrodipicolinate Reductase, domain 2"/>
    <property type="match status" value="1"/>
</dbReference>
<evidence type="ECO:0000259" key="1">
    <source>
        <dbReference type="Pfam" id="PF22725"/>
    </source>
</evidence>
<comment type="caution">
    <text evidence="2">The sequence shown here is derived from an EMBL/GenBank/DDBJ whole genome shotgun (WGS) entry which is preliminary data.</text>
</comment>
<dbReference type="SUPFAM" id="SSF55347">
    <property type="entry name" value="Glyceraldehyde-3-phosphate dehydrogenase-like, C-terminal domain"/>
    <property type="match status" value="1"/>
</dbReference>
<dbReference type="AlphaFoldDB" id="A0A841GRD3"/>
<feature type="domain" description="GFO/IDH/MocA-like oxidoreductase" evidence="1">
    <location>
        <begin position="6"/>
        <end position="93"/>
    </location>
</feature>
<evidence type="ECO:0000313" key="3">
    <source>
        <dbReference type="Proteomes" id="UP000555828"/>
    </source>
</evidence>
<name>A0A841GRD3_9BACT</name>
<dbReference type="InterPro" id="IPR055170">
    <property type="entry name" value="GFO_IDH_MocA-like_dom"/>
</dbReference>
<keyword evidence="3" id="KW-1185">Reference proteome</keyword>
<dbReference type="PANTHER" id="PTHR42840:SF5">
    <property type="entry name" value="NAD(P)-BINDING ROSSMANN-FOLD SUPERFAMILY PROTEIN"/>
    <property type="match status" value="1"/>
</dbReference>
<sequence>MEKETTTYWRKKPQHIGGFLSDAGVHHVAAMRLILGDIDWVTAYTKDFSDYLAGPDFISTIVEFKNGVIGNYIASYSFNEEEQFEIYGKENTLKVLKNKILYN</sequence>
<evidence type="ECO:0000313" key="2">
    <source>
        <dbReference type="EMBL" id="MBB6061580.1"/>
    </source>
</evidence>
<organism evidence="2 3">
    <name type="scientific">Thermosipho japonicus</name>
    <dbReference type="NCBI Taxonomy" id="90323"/>
    <lineage>
        <taxon>Bacteria</taxon>
        <taxon>Thermotogati</taxon>
        <taxon>Thermotogota</taxon>
        <taxon>Thermotogae</taxon>
        <taxon>Thermotogales</taxon>
        <taxon>Fervidobacteriaceae</taxon>
        <taxon>Thermosipho</taxon>
    </lineage>
</organism>
<dbReference type="PANTHER" id="PTHR42840">
    <property type="entry name" value="NAD(P)-BINDING ROSSMANN-FOLD SUPERFAMILY PROTEIN-RELATED"/>
    <property type="match status" value="1"/>
</dbReference>
<protein>
    <submittedName>
        <fullName evidence="2">Putative dehydrogenase</fullName>
    </submittedName>
</protein>